<name>A0ACB6QKI6_9PLEO</name>
<evidence type="ECO:0000313" key="2">
    <source>
        <dbReference type="Proteomes" id="UP000799755"/>
    </source>
</evidence>
<dbReference type="Proteomes" id="UP000799755">
    <property type="component" value="Unassembled WGS sequence"/>
</dbReference>
<sequence length="1020" mass="115816">MILGDSVSLQPQEPPDYCNEHIFQRNRLPARAYFIPEHALLLNGLWDFDYAPTPLHAVDPTHPKCQWHVIQVPGHWQLQGFGKPHYTNVPYPFTVDPPFVPTDNPVGTYRKFIRVPQEWKQPMQLRLRFDGVDSAFHLFINGAQVGYNQGSRNAAEFDVTGYLKADDDNEVMVRVYQWCDGSYIEDQDQWWLSGIFRDVHLLGFSAVARINDFCVRTLLDEQYVDATLQVILHLHVTTPSTLEVSLQDNCALVGEYTRDVATNVTDVRVEIPVANPAKWTAETPFLHNLEIYLRSKDGTTCQKISQKVGFREVEMRNGNLTVNGKPICFRGVNHHDHHPTLGRAVPLEFLRQDLITMKQHNINAVRTSHYPSHPRFYDLCDELGLWVMDEADLECHGFERAKVGMKNIPPSEWDGADSVEEVISPIVAEYTSNNPSWREAYVDRVAQMLQRDKNHTSIIIWSLGNEAWYGCNHVAMFEYAKAHDPTRLVHYEGDREAKTADICSYMYLELWNLEKKALSEGDHFTKPIILAEYAMAIGNGPGALQEYQDMFYKHRRLQGGFLWEFSNLGLWDEQRGIYAYGGDFGDNPNDATFVLDGIVNSDHTPARGLVEFMKVIEPVKMIIDPEKKETQIRNLFDFYNLEGLSIVVEVAVVEDEYANVDFGILALPDLTTGSNDELARWVTAKLKLGSATAWAESGHEIAWCQCLLSQRSWPSVPLSLQSPSLRYSLTDSGLAYRVEGATFSLDFDRVFGRLSEWVLNGRQLLSSGPVISAWRPPTENDTKRNWPEWKEYCVDNMQVRVRSVSLDAGPQESLHITVDAYIGAIIRQWGLDTKSVLTVYPGGTVLLGYHVRPRGHCPSKLPRLGLDMRLRPEFRVAQWLGIGPEESYADSRNSQQFGLHSRTADTLHTSYEFPQENGNRTGTRWLRLTDGKGRGIRVARVDEVGQAGAMEFDFTAQHYTAQSTFDAKHPTDLRREDDVVVRLDAAHAGLGTGRCGPDTLPKYQVPCHETAFAFSFEPML</sequence>
<proteinExistence type="predicted"/>
<organism evidence="1 2">
    <name type="scientific">Lindgomyces ingoldianus</name>
    <dbReference type="NCBI Taxonomy" id="673940"/>
    <lineage>
        <taxon>Eukaryota</taxon>
        <taxon>Fungi</taxon>
        <taxon>Dikarya</taxon>
        <taxon>Ascomycota</taxon>
        <taxon>Pezizomycotina</taxon>
        <taxon>Dothideomycetes</taxon>
        <taxon>Pleosporomycetidae</taxon>
        <taxon>Pleosporales</taxon>
        <taxon>Lindgomycetaceae</taxon>
        <taxon>Lindgomyces</taxon>
    </lineage>
</organism>
<gene>
    <name evidence="1" type="ORF">BDR25DRAFT_377249</name>
</gene>
<keyword evidence="2" id="KW-1185">Reference proteome</keyword>
<protein>
    <submittedName>
        <fullName evidence="1">Uncharacterized protein</fullName>
    </submittedName>
</protein>
<dbReference type="EMBL" id="MU003524">
    <property type="protein sequence ID" value="KAF2466655.1"/>
    <property type="molecule type" value="Genomic_DNA"/>
</dbReference>
<comment type="caution">
    <text evidence="1">The sequence shown here is derived from an EMBL/GenBank/DDBJ whole genome shotgun (WGS) entry which is preliminary data.</text>
</comment>
<evidence type="ECO:0000313" key="1">
    <source>
        <dbReference type="EMBL" id="KAF2466655.1"/>
    </source>
</evidence>
<reference evidence="1" key="1">
    <citation type="journal article" date="2020" name="Stud. Mycol.">
        <title>101 Dothideomycetes genomes: a test case for predicting lifestyles and emergence of pathogens.</title>
        <authorList>
            <person name="Haridas S."/>
            <person name="Albert R."/>
            <person name="Binder M."/>
            <person name="Bloem J."/>
            <person name="Labutti K."/>
            <person name="Salamov A."/>
            <person name="Andreopoulos B."/>
            <person name="Baker S."/>
            <person name="Barry K."/>
            <person name="Bills G."/>
            <person name="Bluhm B."/>
            <person name="Cannon C."/>
            <person name="Castanera R."/>
            <person name="Culley D."/>
            <person name="Daum C."/>
            <person name="Ezra D."/>
            <person name="Gonzalez J."/>
            <person name="Henrissat B."/>
            <person name="Kuo A."/>
            <person name="Liang C."/>
            <person name="Lipzen A."/>
            <person name="Lutzoni F."/>
            <person name="Magnuson J."/>
            <person name="Mondo S."/>
            <person name="Nolan M."/>
            <person name="Ohm R."/>
            <person name="Pangilinan J."/>
            <person name="Park H.-J."/>
            <person name="Ramirez L."/>
            <person name="Alfaro M."/>
            <person name="Sun H."/>
            <person name="Tritt A."/>
            <person name="Yoshinaga Y."/>
            <person name="Zwiers L.-H."/>
            <person name="Turgeon B."/>
            <person name="Goodwin S."/>
            <person name="Spatafora J."/>
            <person name="Crous P."/>
            <person name="Grigoriev I."/>
        </authorList>
    </citation>
    <scope>NUCLEOTIDE SEQUENCE</scope>
    <source>
        <strain evidence="1">ATCC 200398</strain>
    </source>
</reference>
<accession>A0ACB6QKI6</accession>